<protein>
    <recommendedName>
        <fullName evidence="1">Aldose 1-epimerase</fullName>
    </recommendedName>
    <alternativeName>
        <fullName evidence="3">Galactose mutarotase</fullName>
    </alternativeName>
    <alternativeName>
        <fullName evidence="2">Type-1 mutarotase</fullName>
    </alternativeName>
</protein>
<evidence type="ECO:0000256" key="2">
    <source>
        <dbReference type="ARBA" id="ARBA00032300"/>
    </source>
</evidence>
<evidence type="ECO:0000313" key="4">
    <source>
        <dbReference type="EMBL" id="MDT2690523.1"/>
    </source>
</evidence>
<dbReference type="GO" id="GO:0004034">
    <property type="term" value="F:aldose 1-epimerase activity"/>
    <property type="evidence" value="ECO:0007669"/>
    <property type="project" value="TreeGrafter"/>
</dbReference>
<sequence length="320" mass="37466">MKRYTLENHEIQIEFLAMGGCITKIINKKTKTNYVLSYDDLWHYCTNPYFFGAIIGRNAGRTFPAYYLSHKKDSILLDKNEKGNHLHGGAAGFHLREFRIFKKNLTTYELRLDNDSGPYERMAIKINYRIEKNVFTIEIEGEAEVPTVCNLTNHAYFNLDREKRTIEDHLLKMADAKLQLIDEQFIPTGEYIDFQSCTRYQKFDFTTEKRIGEAFDSEEDLSKICSGGIDLGYCFKKRNQHPLISLSNRARTNWLHIRSNQECAVIYTLNKIAEQNLVSGSPVQKHQGITFEMQRRPNYVHELADYLDKNYYSITEYIIE</sequence>
<accession>A0AAE4HPI0</accession>
<dbReference type="InterPro" id="IPR018052">
    <property type="entry name" value="Ald1_epimerase_CS"/>
</dbReference>
<dbReference type="AlphaFoldDB" id="A0AAE4HPI0"/>
<name>A0AAE4HPI0_ENTGA</name>
<proteinExistence type="predicted"/>
<evidence type="ECO:0000256" key="1">
    <source>
        <dbReference type="ARBA" id="ARBA00014165"/>
    </source>
</evidence>
<dbReference type="Pfam" id="PF01263">
    <property type="entry name" value="Aldose_epim"/>
    <property type="match status" value="1"/>
</dbReference>
<dbReference type="PANTHER" id="PTHR10091:SF0">
    <property type="entry name" value="GALACTOSE MUTAROTASE"/>
    <property type="match status" value="1"/>
</dbReference>
<dbReference type="InterPro" id="IPR011013">
    <property type="entry name" value="Gal_mutarotase_sf_dom"/>
</dbReference>
<organism evidence="4 5">
    <name type="scientific">Enterococcus gallinarum</name>
    <dbReference type="NCBI Taxonomy" id="1353"/>
    <lineage>
        <taxon>Bacteria</taxon>
        <taxon>Bacillati</taxon>
        <taxon>Bacillota</taxon>
        <taxon>Bacilli</taxon>
        <taxon>Lactobacillales</taxon>
        <taxon>Enterococcaceae</taxon>
        <taxon>Enterococcus</taxon>
    </lineage>
</organism>
<dbReference type="Proteomes" id="UP001183682">
    <property type="component" value="Unassembled WGS sequence"/>
</dbReference>
<evidence type="ECO:0000256" key="3">
    <source>
        <dbReference type="ARBA" id="ARBA00033373"/>
    </source>
</evidence>
<dbReference type="InterPro" id="IPR008183">
    <property type="entry name" value="Aldose_1/G6P_1-epimerase"/>
</dbReference>
<dbReference type="GO" id="GO:0030246">
    <property type="term" value="F:carbohydrate binding"/>
    <property type="evidence" value="ECO:0007669"/>
    <property type="project" value="InterPro"/>
</dbReference>
<dbReference type="EMBL" id="JARPZN010000006">
    <property type="protein sequence ID" value="MDT2690523.1"/>
    <property type="molecule type" value="Genomic_DNA"/>
</dbReference>
<dbReference type="SUPFAM" id="SSF74650">
    <property type="entry name" value="Galactose mutarotase-like"/>
    <property type="match status" value="1"/>
</dbReference>
<reference evidence="4" key="1">
    <citation type="submission" date="2023-03" db="EMBL/GenBank/DDBJ databases">
        <authorList>
            <person name="Shen W."/>
            <person name="Cai J."/>
        </authorList>
    </citation>
    <scope>NUCLEOTIDE SEQUENCE</scope>
    <source>
        <strain evidence="4">K69-2</strain>
    </source>
</reference>
<dbReference type="Gene3D" id="2.70.98.10">
    <property type="match status" value="1"/>
</dbReference>
<dbReference type="GO" id="GO:0006006">
    <property type="term" value="P:glucose metabolic process"/>
    <property type="evidence" value="ECO:0007669"/>
    <property type="project" value="TreeGrafter"/>
</dbReference>
<dbReference type="GO" id="GO:0033499">
    <property type="term" value="P:galactose catabolic process via UDP-galactose, Leloir pathway"/>
    <property type="evidence" value="ECO:0007669"/>
    <property type="project" value="TreeGrafter"/>
</dbReference>
<comment type="caution">
    <text evidence="4">The sequence shown here is derived from an EMBL/GenBank/DDBJ whole genome shotgun (WGS) entry which is preliminary data.</text>
</comment>
<evidence type="ECO:0000313" key="5">
    <source>
        <dbReference type="Proteomes" id="UP001183682"/>
    </source>
</evidence>
<dbReference type="PROSITE" id="PS00545">
    <property type="entry name" value="ALDOSE_1_EPIMERASE"/>
    <property type="match status" value="1"/>
</dbReference>
<dbReference type="PANTHER" id="PTHR10091">
    <property type="entry name" value="ALDOSE-1-EPIMERASE"/>
    <property type="match status" value="1"/>
</dbReference>
<gene>
    <name evidence="4" type="ORF">P7E30_09955</name>
</gene>
<dbReference type="GO" id="GO:0005737">
    <property type="term" value="C:cytoplasm"/>
    <property type="evidence" value="ECO:0007669"/>
    <property type="project" value="TreeGrafter"/>
</dbReference>
<dbReference type="RefSeq" id="WP_311809912.1">
    <property type="nucleotide sequence ID" value="NZ_JARPZL010000008.1"/>
</dbReference>
<dbReference type="InterPro" id="IPR014718">
    <property type="entry name" value="GH-type_carb-bd"/>
</dbReference>